<dbReference type="GO" id="GO:0005886">
    <property type="term" value="C:plasma membrane"/>
    <property type="evidence" value="ECO:0007669"/>
    <property type="project" value="TreeGrafter"/>
</dbReference>
<evidence type="ECO:0000313" key="3">
    <source>
        <dbReference type="Proteomes" id="UP000029120"/>
    </source>
</evidence>
<dbReference type="InterPro" id="IPR045036">
    <property type="entry name" value="Spartin-like"/>
</dbReference>
<dbReference type="PANTHER" id="PTHR21068:SF40">
    <property type="entry name" value="SENESCENCE_DEHYDRATION-ASSOCIATED PROTEIN-LIKE PROTEIN"/>
    <property type="match status" value="1"/>
</dbReference>
<dbReference type="AlphaFoldDB" id="A0A087HBX4"/>
<sequence length="335" mass="36600">MSSSIQQNPSPQNVEEEVLLQISQCRVHLLDASEPLELASGEFKLVKLSSDNNGTLEMVVRVGHDLEWPVVKEEPVVKVNARDYIFTLPVKDGDPRRYGVTFYGEEEDVVKSLDFLEEFMRENSCFSSLSKTNNEIDWKVFAPNAEEYKNGVAKAIAGVSGYIIKGIFTCSNLYSNKVHEGGGEITTTKEYDENTKVGGTLGRIEKLWNASETVVITILEGGEIVIGDWMIAPVLKSRLGKALLSTAPGEVLVASLDSLNKIVDAAEAAEIQAYIATSMAATKLVRNSFGENAGGITAKVLETTGNLSRTAWTIQKTLDPTFAFTTEIVKNAPKE</sequence>
<dbReference type="Proteomes" id="UP000029120">
    <property type="component" value="Chromosome 3"/>
</dbReference>
<proteinExistence type="predicted"/>
<evidence type="ECO:0000313" key="2">
    <source>
        <dbReference type="EMBL" id="KFK39626.1"/>
    </source>
</evidence>
<accession>A0A087HBX4</accession>
<protein>
    <recommendedName>
        <fullName evidence="1">Senescence domain-containing protein</fullName>
    </recommendedName>
</protein>
<reference evidence="3" key="1">
    <citation type="journal article" date="2015" name="Nat. Plants">
        <title>Genome expansion of Arabis alpina linked with retrotransposition and reduced symmetric DNA methylation.</title>
        <authorList>
            <person name="Willing E.M."/>
            <person name="Rawat V."/>
            <person name="Mandakova T."/>
            <person name="Maumus F."/>
            <person name="James G.V."/>
            <person name="Nordstroem K.J."/>
            <person name="Becker C."/>
            <person name="Warthmann N."/>
            <person name="Chica C."/>
            <person name="Szarzynska B."/>
            <person name="Zytnicki M."/>
            <person name="Albani M.C."/>
            <person name="Kiefer C."/>
            <person name="Bergonzi S."/>
            <person name="Castaings L."/>
            <person name="Mateos J.L."/>
            <person name="Berns M.C."/>
            <person name="Bujdoso N."/>
            <person name="Piofczyk T."/>
            <person name="de Lorenzo L."/>
            <person name="Barrero-Sicilia C."/>
            <person name="Mateos I."/>
            <person name="Piednoel M."/>
            <person name="Hagmann J."/>
            <person name="Chen-Min-Tao R."/>
            <person name="Iglesias-Fernandez R."/>
            <person name="Schuster S.C."/>
            <person name="Alonso-Blanco C."/>
            <person name="Roudier F."/>
            <person name="Carbonero P."/>
            <person name="Paz-Ares J."/>
            <person name="Davis S.J."/>
            <person name="Pecinka A."/>
            <person name="Quesneville H."/>
            <person name="Colot V."/>
            <person name="Lysak M.A."/>
            <person name="Weigel D."/>
            <person name="Coupland G."/>
            <person name="Schneeberger K."/>
        </authorList>
    </citation>
    <scope>NUCLEOTIDE SEQUENCE [LARGE SCALE GENOMIC DNA]</scope>
    <source>
        <strain evidence="3">cv. Pajares</strain>
    </source>
</reference>
<dbReference type="OMA" id="RIAWKIQ"/>
<gene>
    <name evidence="2" type="ordered locus">AALP_Aa3g268300</name>
</gene>
<dbReference type="EMBL" id="CM002871">
    <property type="protein sequence ID" value="KFK39626.1"/>
    <property type="molecule type" value="Genomic_DNA"/>
</dbReference>
<feature type="domain" description="Senescence" evidence="1">
    <location>
        <begin position="155"/>
        <end position="316"/>
    </location>
</feature>
<dbReference type="Gramene" id="KFK39626">
    <property type="protein sequence ID" value="KFK39626"/>
    <property type="gene ID" value="AALP_AA3G268300"/>
</dbReference>
<dbReference type="Pfam" id="PF06911">
    <property type="entry name" value="Senescence"/>
    <property type="match status" value="1"/>
</dbReference>
<evidence type="ECO:0000259" key="1">
    <source>
        <dbReference type="Pfam" id="PF06911"/>
    </source>
</evidence>
<dbReference type="eggNOG" id="ENOG502QU8I">
    <property type="taxonomic scope" value="Eukaryota"/>
</dbReference>
<name>A0A087HBX4_ARAAL</name>
<organism evidence="2 3">
    <name type="scientific">Arabis alpina</name>
    <name type="common">Alpine rock-cress</name>
    <dbReference type="NCBI Taxonomy" id="50452"/>
    <lineage>
        <taxon>Eukaryota</taxon>
        <taxon>Viridiplantae</taxon>
        <taxon>Streptophyta</taxon>
        <taxon>Embryophyta</taxon>
        <taxon>Tracheophyta</taxon>
        <taxon>Spermatophyta</taxon>
        <taxon>Magnoliopsida</taxon>
        <taxon>eudicotyledons</taxon>
        <taxon>Gunneridae</taxon>
        <taxon>Pentapetalae</taxon>
        <taxon>rosids</taxon>
        <taxon>malvids</taxon>
        <taxon>Brassicales</taxon>
        <taxon>Brassicaceae</taxon>
        <taxon>Arabideae</taxon>
        <taxon>Arabis</taxon>
    </lineage>
</organism>
<keyword evidence="3" id="KW-1185">Reference proteome</keyword>
<dbReference type="OrthoDB" id="1074446at2759"/>
<dbReference type="InterPro" id="IPR009686">
    <property type="entry name" value="Senescence/spartin_C"/>
</dbReference>
<dbReference type="PANTHER" id="PTHR21068">
    <property type="entry name" value="SPARTIN"/>
    <property type="match status" value="1"/>
</dbReference>